<dbReference type="InterPro" id="IPR029238">
    <property type="entry name" value="Shadoo"/>
</dbReference>
<evidence type="ECO:0000256" key="4">
    <source>
        <dbReference type="ARBA" id="ARBA00022475"/>
    </source>
</evidence>
<dbReference type="AlphaFoldDB" id="A0A8C5QBK6"/>
<dbReference type="OrthoDB" id="9908581at2759"/>
<keyword evidence="4" id="KW-1003">Cell membrane</keyword>
<evidence type="ECO:0000256" key="1">
    <source>
        <dbReference type="ARBA" id="ARBA00004609"/>
    </source>
</evidence>
<dbReference type="GO" id="GO:0003676">
    <property type="term" value="F:nucleic acid binding"/>
    <property type="evidence" value="ECO:0007669"/>
    <property type="project" value="TreeGrafter"/>
</dbReference>
<proteinExistence type="inferred from homology"/>
<sequence>MRGSSAVCWSLLLLAALFCHSITAKGGRGGARGGARGSSRGTSRVRVKAPTRYGSFRTVAGAAAAGAVAAAAAAGLAGRGRWRYDDNNLEIMNQWPNNTDGLYSYRAWTSDVNPLFYSLPLTLTSCATAFVKFYFYQ</sequence>
<keyword evidence="6" id="KW-0640">Prion</keyword>
<name>A0A8C5QBK6_9ANUR</name>
<evidence type="ECO:0000256" key="10">
    <source>
        <dbReference type="ARBA" id="ARBA00023180"/>
    </source>
</evidence>
<keyword evidence="15" id="KW-1185">Reference proteome</keyword>
<feature type="signal peptide" evidence="13">
    <location>
        <begin position="1"/>
        <end position="24"/>
    </location>
</feature>
<evidence type="ECO:0000256" key="2">
    <source>
        <dbReference type="ARBA" id="ARBA00008311"/>
    </source>
</evidence>
<evidence type="ECO:0000256" key="8">
    <source>
        <dbReference type="ARBA" id="ARBA00023087"/>
    </source>
</evidence>
<keyword evidence="10" id="KW-0325">Glycoprotein</keyword>
<evidence type="ECO:0000256" key="12">
    <source>
        <dbReference type="SAM" id="Phobius"/>
    </source>
</evidence>
<dbReference type="PANTHER" id="PTHR28552">
    <property type="entry name" value="SHADOW OF PRION PROTEIN"/>
    <property type="match status" value="1"/>
</dbReference>
<evidence type="ECO:0000256" key="13">
    <source>
        <dbReference type="SAM" id="SignalP"/>
    </source>
</evidence>
<protein>
    <recommendedName>
        <fullName evidence="3">Shadow of prion protein</fullName>
    </recommendedName>
</protein>
<comment type="subcellular location">
    <subcellularLocation>
        <location evidence="1">Cell membrane</location>
        <topology evidence="1">Lipid-anchor</topology>
        <topology evidence="1">GPI-anchor</topology>
    </subcellularLocation>
</comment>
<evidence type="ECO:0000256" key="7">
    <source>
        <dbReference type="ARBA" id="ARBA00022729"/>
    </source>
</evidence>
<accession>A0A8C5QBK6</accession>
<evidence type="ECO:0000256" key="11">
    <source>
        <dbReference type="ARBA" id="ARBA00023288"/>
    </source>
</evidence>
<organism evidence="14 15">
    <name type="scientific">Leptobrachium leishanense</name>
    <name type="common">Leishan spiny toad</name>
    <dbReference type="NCBI Taxonomy" id="445787"/>
    <lineage>
        <taxon>Eukaryota</taxon>
        <taxon>Metazoa</taxon>
        <taxon>Chordata</taxon>
        <taxon>Craniata</taxon>
        <taxon>Vertebrata</taxon>
        <taxon>Euteleostomi</taxon>
        <taxon>Amphibia</taxon>
        <taxon>Batrachia</taxon>
        <taxon>Anura</taxon>
        <taxon>Pelobatoidea</taxon>
        <taxon>Megophryidae</taxon>
        <taxon>Leptobrachium</taxon>
    </lineage>
</organism>
<evidence type="ECO:0000313" key="15">
    <source>
        <dbReference type="Proteomes" id="UP000694569"/>
    </source>
</evidence>
<dbReference type="Pfam" id="PF14999">
    <property type="entry name" value="Shadoo"/>
    <property type="match status" value="1"/>
</dbReference>
<feature type="transmembrane region" description="Helical" evidence="12">
    <location>
        <begin position="115"/>
        <end position="135"/>
    </location>
</feature>
<evidence type="ECO:0000256" key="3">
    <source>
        <dbReference type="ARBA" id="ARBA00014397"/>
    </source>
</evidence>
<keyword evidence="12" id="KW-0812">Transmembrane</keyword>
<reference evidence="14" key="1">
    <citation type="submission" date="2025-08" db="UniProtKB">
        <authorList>
            <consortium name="Ensembl"/>
        </authorList>
    </citation>
    <scope>IDENTIFICATION</scope>
</reference>
<keyword evidence="5" id="KW-0336">GPI-anchor</keyword>
<evidence type="ECO:0000256" key="5">
    <source>
        <dbReference type="ARBA" id="ARBA00022622"/>
    </source>
</evidence>
<comment type="similarity">
    <text evidence="2">Belongs to the SPRN family.</text>
</comment>
<feature type="chain" id="PRO_5034630862" description="Shadow of prion protein" evidence="13">
    <location>
        <begin position="25"/>
        <end position="137"/>
    </location>
</feature>
<evidence type="ECO:0000256" key="9">
    <source>
        <dbReference type="ARBA" id="ARBA00023136"/>
    </source>
</evidence>
<keyword evidence="12" id="KW-1133">Transmembrane helix</keyword>
<dbReference type="Ensembl" id="ENSLLET00000036707.1">
    <property type="protein sequence ID" value="ENSLLEP00000035363.1"/>
    <property type="gene ID" value="ENSLLEG00000022394.1"/>
</dbReference>
<evidence type="ECO:0000313" key="14">
    <source>
        <dbReference type="Ensembl" id="ENSLLEP00000035363.1"/>
    </source>
</evidence>
<reference evidence="14" key="2">
    <citation type="submission" date="2025-09" db="UniProtKB">
        <authorList>
            <consortium name="Ensembl"/>
        </authorList>
    </citation>
    <scope>IDENTIFICATION</scope>
</reference>
<keyword evidence="11" id="KW-0449">Lipoprotein</keyword>
<dbReference type="Proteomes" id="UP000694569">
    <property type="component" value="Unplaced"/>
</dbReference>
<keyword evidence="7 13" id="KW-0732">Signal</keyword>
<dbReference type="GO" id="GO:0006606">
    <property type="term" value="P:protein import into nucleus"/>
    <property type="evidence" value="ECO:0007669"/>
    <property type="project" value="TreeGrafter"/>
</dbReference>
<evidence type="ECO:0000256" key="6">
    <source>
        <dbReference type="ARBA" id="ARBA00022678"/>
    </source>
</evidence>
<dbReference type="PANTHER" id="PTHR28552:SF1">
    <property type="entry name" value="SHADOW OF PRION PROTEIN"/>
    <property type="match status" value="1"/>
</dbReference>
<dbReference type="GO" id="GO:0005886">
    <property type="term" value="C:plasma membrane"/>
    <property type="evidence" value="ECO:0007669"/>
    <property type="project" value="UniProtKB-SubCell"/>
</dbReference>
<keyword evidence="8" id="KW-0034">Amyloid</keyword>
<dbReference type="GO" id="GO:0098552">
    <property type="term" value="C:side of membrane"/>
    <property type="evidence" value="ECO:0007669"/>
    <property type="project" value="UniProtKB-KW"/>
</dbReference>
<dbReference type="GO" id="GO:0005634">
    <property type="term" value="C:nucleus"/>
    <property type="evidence" value="ECO:0007669"/>
    <property type="project" value="TreeGrafter"/>
</dbReference>
<keyword evidence="9 12" id="KW-0472">Membrane</keyword>